<comment type="caution">
    <text evidence="4">The sequence shown here is derived from an EMBL/GenBank/DDBJ whole genome shotgun (WGS) entry which is preliminary data.</text>
</comment>
<dbReference type="SUPFAM" id="SSF51735">
    <property type="entry name" value="NAD(P)-binding Rossmann-fold domains"/>
    <property type="match status" value="1"/>
</dbReference>
<keyword evidence="5" id="KW-1185">Reference proteome</keyword>
<dbReference type="Gene3D" id="3.40.50.720">
    <property type="entry name" value="NAD(P)-binding Rossmann-like Domain"/>
    <property type="match status" value="1"/>
</dbReference>
<dbReference type="CDD" id="cd05374">
    <property type="entry name" value="17beta-HSD-like_SDR_c"/>
    <property type="match status" value="1"/>
</dbReference>
<evidence type="ECO:0000313" key="4">
    <source>
        <dbReference type="EMBL" id="GAA2201321.1"/>
    </source>
</evidence>
<dbReference type="PRINTS" id="PR00080">
    <property type="entry name" value="SDRFAMILY"/>
</dbReference>
<dbReference type="Proteomes" id="UP001500432">
    <property type="component" value="Unassembled WGS sequence"/>
</dbReference>
<comment type="similarity">
    <text evidence="1 3">Belongs to the short-chain dehydrogenases/reductases (SDR) family.</text>
</comment>
<gene>
    <name evidence="4" type="ORF">GCM10009849_25360</name>
</gene>
<dbReference type="PANTHER" id="PTHR44169:SF6">
    <property type="entry name" value="NADPH-DEPENDENT 1-ACYLDIHYDROXYACETONE PHOSPHATE REDUCTASE"/>
    <property type="match status" value="1"/>
</dbReference>
<dbReference type="InterPro" id="IPR036291">
    <property type="entry name" value="NAD(P)-bd_dom_sf"/>
</dbReference>
<evidence type="ECO:0000256" key="3">
    <source>
        <dbReference type="RuleBase" id="RU000363"/>
    </source>
</evidence>
<accession>A0ABP5NRX4</accession>
<sequence length="274" mass="29397">MQQQVALVTGASSGIGEATVRALLTAGFTVYAAARRTERMQGLADDGARVLALDLTDDASITAAVAAILAEAGGIDVLVNNAGYGSYGSLEEVPIEEGRRQFEVNVFGLARLTQLVLPGMRERRSGTIVNVSSMGGKFYEPLGTWYHATKFAVEGLSDSLRIELRPFGVRVVIIEPGAVRSEWSGIARDTLLARSGTGPYAKYARRVAGVFALSYRGTLAAKPEAIGAAIRDAVLSERPRPRYAVAGGAPIVLFLRRLLPDRAFDLFVRAVYRH</sequence>
<dbReference type="InterPro" id="IPR002347">
    <property type="entry name" value="SDR_fam"/>
</dbReference>
<reference evidence="5" key="1">
    <citation type="journal article" date="2019" name="Int. J. Syst. Evol. Microbiol.">
        <title>The Global Catalogue of Microorganisms (GCM) 10K type strain sequencing project: providing services to taxonomists for standard genome sequencing and annotation.</title>
        <authorList>
            <consortium name="The Broad Institute Genomics Platform"/>
            <consortium name="The Broad Institute Genome Sequencing Center for Infectious Disease"/>
            <person name="Wu L."/>
            <person name="Ma J."/>
        </authorList>
    </citation>
    <scope>NUCLEOTIDE SEQUENCE [LARGE SCALE GENOMIC DNA]</scope>
    <source>
        <strain evidence="5">JCM 16034</strain>
    </source>
</reference>
<dbReference type="PANTHER" id="PTHR44169">
    <property type="entry name" value="NADPH-DEPENDENT 1-ACYLDIHYDROXYACETONE PHOSPHATE REDUCTASE"/>
    <property type="match status" value="1"/>
</dbReference>
<keyword evidence="2" id="KW-0560">Oxidoreductase</keyword>
<evidence type="ECO:0000256" key="2">
    <source>
        <dbReference type="ARBA" id="ARBA00023002"/>
    </source>
</evidence>
<dbReference type="PRINTS" id="PR00081">
    <property type="entry name" value="GDHRDH"/>
</dbReference>
<dbReference type="RefSeq" id="WP_344300098.1">
    <property type="nucleotide sequence ID" value="NZ_BAAAQW010000006.1"/>
</dbReference>
<protein>
    <submittedName>
        <fullName evidence="4">Oxidoreductase</fullName>
    </submittedName>
</protein>
<dbReference type="EMBL" id="BAAAQW010000006">
    <property type="protein sequence ID" value="GAA2201321.1"/>
    <property type="molecule type" value="Genomic_DNA"/>
</dbReference>
<evidence type="ECO:0000256" key="1">
    <source>
        <dbReference type="ARBA" id="ARBA00006484"/>
    </source>
</evidence>
<organism evidence="4 5">
    <name type="scientific">Sinomonas flava</name>
    <dbReference type="NCBI Taxonomy" id="496857"/>
    <lineage>
        <taxon>Bacteria</taxon>
        <taxon>Bacillati</taxon>
        <taxon>Actinomycetota</taxon>
        <taxon>Actinomycetes</taxon>
        <taxon>Micrococcales</taxon>
        <taxon>Micrococcaceae</taxon>
        <taxon>Sinomonas</taxon>
    </lineage>
</organism>
<dbReference type="Pfam" id="PF00106">
    <property type="entry name" value="adh_short"/>
    <property type="match status" value="1"/>
</dbReference>
<proteinExistence type="inferred from homology"/>
<dbReference type="NCBIfam" id="NF004826">
    <property type="entry name" value="PRK06182.1"/>
    <property type="match status" value="1"/>
</dbReference>
<name>A0ABP5NRX4_9MICC</name>
<evidence type="ECO:0000313" key="5">
    <source>
        <dbReference type="Proteomes" id="UP001500432"/>
    </source>
</evidence>